<dbReference type="Gene3D" id="3.40.50.11340">
    <property type="match status" value="1"/>
</dbReference>
<comment type="pathway">
    <text evidence="2">Protein modification; protein glycosylation.</text>
</comment>
<keyword evidence="13" id="KW-0119">Carbohydrate metabolism</keyword>
<evidence type="ECO:0000256" key="9">
    <source>
        <dbReference type="ARBA" id="ARBA00022976"/>
    </source>
</evidence>
<dbReference type="GO" id="GO:0007219">
    <property type="term" value="P:Notch signaling pathway"/>
    <property type="evidence" value="ECO:0007669"/>
    <property type="project" value="UniProtKB-KW"/>
</dbReference>
<gene>
    <name evidence="18" type="ORF">CUNI_LOCUS19557</name>
</gene>
<sequence>MREISAQLLVGMFVRMLQMLSAEDSSPSHLSADPKGYIVYCPCMGRFGNQADQFLGALAFAKALDRTLVLPPWVEYRRGAVSAVMEPFDTYFQVEPLQEYHRVITMENFMMNLAPTIWPPGKRKVFCYGARHGSNKNECNAKEGNPFGPFWDWFQIDFDESVMFGPLYYDTTSTNAVADWNSKYPAKDYPVLAFVGPPAAFPVSQFNVKLQKYIKWSDNYSKMADDFIQQNVPERPFLGIHLRNGPDFEKACDHVSTTPNMFAAKQCIGERGEFGTTTMEMCFPSVSTVTEQVKREVEKLGARAVFIATDYHDLRAELSKVLKDVKLVKQADPPSPLLDLAILGRSDHFIGNCVSTFTAFVKRERDVNQLPSSFWAFERPRKVEL</sequence>
<evidence type="ECO:0000256" key="6">
    <source>
        <dbReference type="ARBA" id="ARBA00022676"/>
    </source>
</evidence>
<name>A0A8S3ZWY7_9EUPU</name>
<dbReference type="InterPro" id="IPR019378">
    <property type="entry name" value="GDP-Fuc_O-FucTrfase"/>
</dbReference>
<dbReference type="Pfam" id="PF10250">
    <property type="entry name" value="O-FucT"/>
    <property type="match status" value="1"/>
</dbReference>
<dbReference type="GO" id="GO:0005783">
    <property type="term" value="C:endoplasmic reticulum"/>
    <property type="evidence" value="ECO:0007669"/>
    <property type="project" value="UniProtKB-SubCell"/>
</dbReference>
<keyword evidence="17" id="KW-0732">Signal</keyword>
<evidence type="ECO:0000256" key="14">
    <source>
        <dbReference type="ARBA" id="ARBA00033080"/>
    </source>
</evidence>
<keyword evidence="6" id="KW-0328">Glycosyltransferase</keyword>
<keyword evidence="19" id="KW-1185">Reference proteome</keyword>
<evidence type="ECO:0000256" key="5">
    <source>
        <dbReference type="ARBA" id="ARBA00021745"/>
    </source>
</evidence>
<evidence type="ECO:0000256" key="3">
    <source>
        <dbReference type="ARBA" id="ARBA00010626"/>
    </source>
</evidence>
<evidence type="ECO:0000256" key="11">
    <source>
        <dbReference type="ARBA" id="ARBA00023180"/>
    </source>
</evidence>
<dbReference type="EC" id="2.4.1.221" evidence="4"/>
<dbReference type="Gene3D" id="3.40.50.11350">
    <property type="match status" value="1"/>
</dbReference>
<dbReference type="GO" id="GO:0006004">
    <property type="term" value="P:fucose metabolic process"/>
    <property type="evidence" value="ECO:0007669"/>
    <property type="project" value="UniProtKB-KW"/>
</dbReference>
<comment type="similarity">
    <text evidence="3">Belongs to the glycosyltransferase 65 family.</text>
</comment>
<evidence type="ECO:0000256" key="4">
    <source>
        <dbReference type="ARBA" id="ARBA00012196"/>
    </source>
</evidence>
<proteinExistence type="inferred from homology"/>
<evidence type="ECO:0000313" key="19">
    <source>
        <dbReference type="Proteomes" id="UP000678393"/>
    </source>
</evidence>
<dbReference type="InterPro" id="IPR039922">
    <property type="entry name" value="POFUT1"/>
</dbReference>
<dbReference type="GO" id="GO:0046922">
    <property type="term" value="F:peptide-O-fucosyltransferase activity"/>
    <property type="evidence" value="ECO:0007669"/>
    <property type="project" value="UniProtKB-EC"/>
</dbReference>
<evidence type="ECO:0000256" key="15">
    <source>
        <dbReference type="ARBA" id="ARBA00047273"/>
    </source>
</evidence>
<evidence type="ECO:0000256" key="1">
    <source>
        <dbReference type="ARBA" id="ARBA00004240"/>
    </source>
</evidence>
<evidence type="ECO:0000256" key="16">
    <source>
        <dbReference type="ARBA" id="ARBA00048647"/>
    </source>
</evidence>
<keyword evidence="8" id="KW-0256">Endoplasmic reticulum</keyword>
<evidence type="ECO:0000256" key="8">
    <source>
        <dbReference type="ARBA" id="ARBA00022824"/>
    </source>
</evidence>
<evidence type="ECO:0000313" key="18">
    <source>
        <dbReference type="EMBL" id="CAG5133999.1"/>
    </source>
</evidence>
<dbReference type="AlphaFoldDB" id="A0A8S3ZWY7"/>
<organism evidence="18 19">
    <name type="scientific">Candidula unifasciata</name>
    <dbReference type="NCBI Taxonomy" id="100452"/>
    <lineage>
        <taxon>Eukaryota</taxon>
        <taxon>Metazoa</taxon>
        <taxon>Spiralia</taxon>
        <taxon>Lophotrochozoa</taxon>
        <taxon>Mollusca</taxon>
        <taxon>Gastropoda</taxon>
        <taxon>Heterobranchia</taxon>
        <taxon>Euthyneura</taxon>
        <taxon>Panpulmonata</taxon>
        <taxon>Eupulmonata</taxon>
        <taxon>Stylommatophora</taxon>
        <taxon>Helicina</taxon>
        <taxon>Helicoidea</taxon>
        <taxon>Geomitridae</taxon>
        <taxon>Candidula</taxon>
    </lineage>
</organism>
<comment type="catalytic activity">
    <reaction evidence="15">
        <text>L-threonyl-[protein] + GDP-beta-L-fucose = 3-O-(alpha-L-fucosyl)-L-threonyl-[protein] + GDP + H(+)</text>
        <dbReference type="Rhea" id="RHEA:70491"/>
        <dbReference type="Rhea" id="RHEA-COMP:11060"/>
        <dbReference type="Rhea" id="RHEA-COMP:17915"/>
        <dbReference type="ChEBI" id="CHEBI:15378"/>
        <dbReference type="ChEBI" id="CHEBI:30013"/>
        <dbReference type="ChEBI" id="CHEBI:57273"/>
        <dbReference type="ChEBI" id="CHEBI:58189"/>
        <dbReference type="ChEBI" id="CHEBI:189631"/>
        <dbReference type="EC" id="2.4.1.221"/>
    </reaction>
    <physiologicalReaction direction="left-to-right" evidence="15">
        <dbReference type="Rhea" id="RHEA:70492"/>
    </physiologicalReaction>
</comment>
<evidence type="ECO:0000256" key="12">
    <source>
        <dbReference type="ARBA" id="ARBA00023253"/>
    </source>
</evidence>
<feature type="chain" id="PRO_5035720615" description="GDP-fucose protein O-fucosyltransferase 1" evidence="17">
    <location>
        <begin position="23"/>
        <end position="385"/>
    </location>
</feature>
<comment type="catalytic activity">
    <reaction evidence="16">
        <text>L-seryl-[protein] + GDP-beta-L-fucose = 3-O-(alpha-L-fucosyl)-L-seryl-[protein] + GDP + H(+)</text>
        <dbReference type="Rhea" id="RHEA:63644"/>
        <dbReference type="Rhea" id="RHEA-COMP:9863"/>
        <dbReference type="Rhea" id="RHEA-COMP:17914"/>
        <dbReference type="ChEBI" id="CHEBI:15378"/>
        <dbReference type="ChEBI" id="CHEBI:29999"/>
        <dbReference type="ChEBI" id="CHEBI:57273"/>
        <dbReference type="ChEBI" id="CHEBI:58189"/>
        <dbReference type="ChEBI" id="CHEBI:189632"/>
        <dbReference type="EC" id="2.4.1.221"/>
    </reaction>
    <physiologicalReaction direction="left-to-right" evidence="16">
        <dbReference type="Rhea" id="RHEA:63645"/>
    </physiologicalReaction>
</comment>
<dbReference type="PANTHER" id="PTHR21420:SF10">
    <property type="entry name" value="GDP-FUCOSE PROTEIN O-FUCOSYLTRANSFERASE 1"/>
    <property type="match status" value="1"/>
</dbReference>
<keyword evidence="7" id="KW-0808">Transferase</keyword>
<keyword evidence="9" id="KW-0914">Notch signaling pathway</keyword>
<keyword evidence="11" id="KW-0325">Glycoprotein</keyword>
<evidence type="ECO:0000256" key="2">
    <source>
        <dbReference type="ARBA" id="ARBA00004922"/>
    </source>
</evidence>
<protein>
    <recommendedName>
        <fullName evidence="5">GDP-fucose protein O-fucosyltransferase 1</fullName>
        <ecNumber evidence="4">2.4.1.221</ecNumber>
    </recommendedName>
    <alternativeName>
        <fullName evidence="14">Peptide-O-fucosyltransferase 1</fullName>
    </alternativeName>
</protein>
<keyword evidence="10" id="KW-1015">Disulfide bond</keyword>
<evidence type="ECO:0000256" key="7">
    <source>
        <dbReference type="ARBA" id="ARBA00022679"/>
    </source>
</evidence>
<dbReference type="CDD" id="cd11302">
    <property type="entry name" value="O-FucT-1"/>
    <property type="match status" value="1"/>
</dbReference>
<feature type="signal peptide" evidence="17">
    <location>
        <begin position="1"/>
        <end position="22"/>
    </location>
</feature>
<dbReference type="PANTHER" id="PTHR21420">
    <property type="entry name" value="GDP-FUCOSE PROTEIN O-FUCOSYLTRANSFERASE 1"/>
    <property type="match status" value="1"/>
</dbReference>
<comment type="caution">
    <text evidence="18">The sequence shown here is derived from an EMBL/GenBank/DDBJ whole genome shotgun (WGS) entry which is preliminary data.</text>
</comment>
<evidence type="ECO:0000256" key="13">
    <source>
        <dbReference type="ARBA" id="ARBA00023277"/>
    </source>
</evidence>
<dbReference type="OrthoDB" id="10050276at2759"/>
<dbReference type="Proteomes" id="UP000678393">
    <property type="component" value="Unassembled WGS sequence"/>
</dbReference>
<evidence type="ECO:0000256" key="17">
    <source>
        <dbReference type="SAM" id="SignalP"/>
    </source>
</evidence>
<comment type="subcellular location">
    <subcellularLocation>
        <location evidence="1">Endoplasmic reticulum</location>
    </subcellularLocation>
</comment>
<accession>A0A8S3ZWY7</accession>
<evidence type="ECO:0000256" key="10">
    <source>
        <dbReference type="ARBA" id="ARBA00023157"/>
    </source>
</evidence>
<reference evidence="18" key="1">
    <citation type="submission" date="2021-04" db="EMBL/GenBank/DDBJ databases">
        <authorList>
            <consortium name="Molecular Ecology Group"/>
        </authorList>
    </citation>
    <scope>NUCLEOTIDE SEQUENCE</scope>
</reference>
<keyword evidence="12" id="KW-0294">Fucose metabolism</keyword>
<dbReference type="EMBL" id="CAJHNH020006668">
    <property type="protein sequence ID" value="CAG5133999.1"/>
    <property type="molecule type" value="Genomic_DNA"/>
</dbReference>